<keyword evidence="3" id="KW-1185">Reference proteome</keyword>
<accession>A0ABV4C0E3</accession>
<evidence type="ECO:0008006" key="4">
    <source>
        <dbReference type="Google" id="ProtNLM"/>
    </source>
</evidence>
<organism evidence="2 3">
    <name type="scientific">Mycobacterium servetii</name>
    <dbReference type="NCBI Taxonomy" id="3237418"/>
    <lineage>
        <taxon>Bacteria</taxon>
        <taxon>Bacillati</taxon>
        <taxon>Actinomycetota</taxon>
        <taxon>Actinomycetes</taxon>
        <taxon>Mycobacteriales</taxon>
        <taxon>Mycobacteriaceae</taxon>
        <taxon>Mycobacterium</taxon>
    </lineage>
</organism>
<dbReference type="EMBL" id="JBGEDP010000001">
    <property type="protein sequence ID" value="MEY8015992.1"/>
    <property type="molecule type" value="Genomic_DNA"/>
</dbReference>
<evidence type="ECO:0000256" key="1">
    <source>
        <dbReference type="SAM" id="SignalP"/>
    </source>
</evidence>
<dbReference type="RefSeq" id="WP_369738419.1">
    <property type="nucleotide sequence ID" value="NZ_JBGEDP010000001.1"/>
</dbReference>
<proteinExistence type="predicted"/>
<feature type="signal peptide" evidence="1">
    <location>
        <begin position="1"/>
        <end position="31"/>
    </location>
</feature>
<sequence length="173" mass="18304">MRGRRFRALASIPIAAATVIATIVGAPSAGAADGWGLNGRYTATSNGEWAKTNDIYHDEPSIRSTWTIDTTCSYPTECAGTVVSDWGWRAPIYQTGGVWFVKHVVDNWQPCPDGTAAAGLQVFRFAPTNPDGDTVDAASTVLTGADETTGISGSCGRSRTLFISMPFKLVKAG</sequence>
<reference evidence="2 3" key="1">
    <citation type="submission" date="2024-08" db="EMBL/GenBank/DDBJ databases">
        <title>Mycobacterium servetensis sp. nov., a novel rapid-growing mycobacterial species recovered from a human patient in Zaragoza, Spain.</title>
        <authorList>
            <person name="Tristancho-Baro A.I."/>
            <person name="Buenestado-Serrano S."/>
            <person name="Garcia De Viedma D."/>
            <person name="Milagro-Beamonte A."/>
            <person name="Burillo N."/>
            <person name="Sanz S."/>
            <person name="Lopez-Calleja A.I."/>
            <person name="Penas-Utrilla D."/>
            <person name="Guardingo M."/>
            <person name="Garcia M.J."/>
            <person name="Vinuelas-Bayon J."/>
        </authorList>
    </citation>
    <scope>NUCLEOTIDE SEQUENCE [LARGE SCALE GENOMIC DNA]</scope>
    <source>
        <strain evidence="3">HUMS_12744610</strain>
    </source>
</reference>
<comment type="caution">
    <text evidence="2">The sequence shown here is derived from an EMBL/GenBank/DDBJ whole genome shotgun (WGS) entry which is preliminary data.</text>
</comment>
<gene>
    <name evidence="2" type="ORF">AB8998_13725</name>
</gene>
<dbReference type="Proteomes" id="UP001564760">
    <property type="component" value="Unassembled WGS sequence"/>
</dbReference>
<evidence type="ECO:0000313" key="3">
    <source>
        <dbReference type="Proteomes" id="UP001564760"/>
    </source>
</evidence>
<feature type="chain" id="PRO_5047065740" description="Secreted protein" evidence="1">
    <location>
        <begin position="32"/>
        <end position="173"/>
    </location>
</feature>
<keyword evidence="1" id="KW-0732">Signal</keyword>
<evidence type="ECO:0000313" key="2">
    <source>
        <dbReference type="EMBL" id="MEY8015992.1"/>
    </source>
</evidence>
<protein>
    <recommendedName>
        <fullName evidence="4">Secreted protein</fullName>
    </recommendedName>
</protein>
<name>A0ABV4C0E3_9MYCO</name>